<keyword evidence="2" id="KW-0560">Oxidoreductase</keyword>
<dbReference type="PRINTS" id="PR00081">
    <property type="entry name" value="GDHRDH"/>
</dbReference>
<evidence type="ECO:0000256" key="1">
    <source>
        <dbReference type="ARBA" id="ARBA00006484"/>
    </source>
</evidence>
<dbReference type="Pfam" id="PF00106">
    <property type="entry name" value="adh_short"/>
    <property type="match status" value="1"/>
</dbReference>
<keyword evidence="4" id="KW-1185">Reference proteome</keyword>
<sequence length="246" mass="25128">MDFHGTRALVTGGTSGIGAALVRQLAERGALVATCGRDEGRLAETTGRAGVTGWVADLSGPAGNAELVARAAEALGGLDVVVANAAVQHQQSFTGGWSTADSAAVLAELHTNLAGPIALAGAAGPHLRRSRGVFTALTSALAYSPKKGAPVYCATKAGLAVFLRALRYQWEDEAAGVCVQEALMPLVATPMTAGRNDGAMSPDDAARQIIAGIARRVPVVAVGRARPFRVVRRLVPGVADAMLRDG</sequence>
<evidence type="ECO:0000313" key="4">
    <source>
        <dbReference type="Proteomes" id="UP000601223"/>
    </source>
</evidence>
<evidence type="ECO:0000256" key="2">
    <source>
        <dbReference type="ARBA" id="ARBA00023002"/>
    </source>
</evidence>
<dbReference type="EMBL" id="BONF01000009">
    <property type="protein sequence ID" value="GIF80378.1"/>
    <property type="molecule type" value="Genomic_DNA"/>
</dbReference>
<dbReference type="GO" id="GO:0016491">
    <property type="term" value="F:oxidoreductase activity"/>
    <property type="evidence" value="ECO:0007669"/>
    <property type="project" value="UniProtKB-KW"/>
</dbReference>
<dbReference type="PANTHER" id="PTHR43669">
    <property type="entry name" value="5-KETO-D-GLUCONATE 5-REDUCTASE"/>
    <property type="match status" value="1"/>
</dbReference>
<name>A0A8J3JGR2_9ACTN</name>
<protein>
    <submittedName>
        <fullName evidence="3">3-oxoacyl-ACP reductase</fullName>
    </submittedName>
</protein>
<dbReference type="Gene3D" id="3.40.50.720">
    <property type="entry name" value="NAD(P)-binding Rossmann-like Domain"/>
    <property type="match status" value="1"/>
</dbReference>
<dbReference type="InterPro" id="IPR020904">
    <property type="entry name" value="Sc_DH/Rdtase_CS"/>
</dbReference>
<organism evidence="3 4">
    <name type="scientific">Catellatospora bangladeshensis</name>
    <dbReference type="NCBI Taxonomy" id="310355"/>
    <lineage>
        <taxon>Bacteria</taxon>
        <taxon>Bacillati</taxon>
        <taxon>Actinomycetota</taxon>
        <taxon>Actinomycetes</taxon>
        <taxon>Micromonosporales</taxon>
        <taxon>Micromonosporaceae</taxon>
        <taxon>Catellatospora</taxon>
    </lineage>
</organism>
<proteinExistence type="inferred from homology"/>
<dbReference type="Proteomes" id="UP000601223">
    <property type="component" value="Unassembled WGS sequence"/>
</dbReference>
<reference evidence="3 4" key="1">
    <citation type="submission" date="2021-01" db="EMBL/GenBank/DDBJ databases">
        <title>Whole genome shotgun sequence of Catellatospora bangladeshensis NBRC 107357.</title>
        <authorList>
            <person name="Komaki H."/>
            <person name="Tamura T."/>
        </authorList>
    </citation>
    <scope>NUCLEOTIDE SEQUENCE [LARGE SCALE GENOMIC DNA]</scope>
    <source>
        <strain evidence="3 4">NBRC 107357</strain>
    </source>
</reference>
<dbReference type="PANTHER" id="PTHR43669:SF3">
    <property type="entry name" value="ALCOHOL DEHYDROGENASE, PUTATIVE (AFU_ORTHOLOGUE AFUA_3G03445)-RELATED"/>
    <property type="match status" value="1"/>
</dbReference>
<comment type="caution">
    <text evidence="3">The sequence shown here is derived from an EMBL/GenBank/DDBJ whole genome shotgun (WGS) entry which is preliminary data.</text>
</comment>
<gene>
    <name evidence="3" type="primary">fabG_3</name>
    <name evidence="3" type="ORF">Cba03nite_17270</name>
</gene>
<dbReference type="PROSITE" id="PS00061">
    <property type="entry name" value="ADH_SHORT"/>
    <property type="match status" value="1"/>
</dbReference>
<comment type="similarity">
    <text evidence="1">Belongs to the short-chain dehydrogenases/reductases (SDR) family.</text>
</comment>
<dbReference type="InterPro" id="IPR036291">
    <property type="entry name" value="NAD(P)-bd_dom_sf"/>
</dbReference>
<dbReference type="SUPFAM" id="SSF51735">
    <property type="entry name" value="NAD(P)-binding Rossmann-fold domains"/>
    <property type="match status" value="1"/>
</dbReference>
<evidence type="ECO:0000313" key="3">
    <source>
        <dbReference type="EMBL" id="GIF80378.1"/>
    </source>
</evidence>
<dbReference type="RefSeq" id="WP_203743857.1">
    <property type="nucleotide sequence ID" value="NZ_BONF01000009.1"/>
</dbReference>
<accession>A0A8J3JGR2</accession>
<dbReference type="InterPro" id="IPR002347">
    <property type="entry name" value="SDR_fam"/>
</dbReference>
<dbReference type="AlphaFoldDB" id="A0A8J3JGR2"/>